<dbReference type="InterPro" id="IPR052037">
    <property type="entry name" value="LPS_export_LptA"/>
</dbReference>
<dbReference type="GO" id="GO:0009279">
    <property type="term" value="C:cell outer membrane"/>
    <property type="evidence" value="ECO:0007669"/>
    <property type="project" value="TreeGrafter"/>
</dbReference>
<sequence length="205" mass="21497">MTIRLLPHALLAVALMAAPALAQQQESASPFGGLGNSKDPIKIDADRLEIFDKEQRAVFSGNVVAVQGDTTMRCSQLVVHYDQSATRGGSQAGGNQASAAQQAAGQTGGTPAENNIKKLDCAGPVTVVSKDQTATGDNATFDRQANRVFLTGKVALSQGQNVQQCDHIVYDLNTSIARCESKPGGRVQGVFVPGGNEPQKPARPR</sequence>
<keyword evidence="1 3" id="KW-0732">Signal</keyword>
<accession>A0AAC9JSC3</accession>
<evidence type="ECO:0000313" key="5">
    <source>
        <dbReference type="EMBL" id="APF38356.1"/>
    </source>
</evidence>
<feature type="compositionally biased region" description="Low complexity" evidence="2">
    <location>
        <begin position="93"/>
        <end position="112"/>
    </location>
</feature>
<feature type="chain" id="PRO_5042270985" description="Organic solvent tolerance-like N-terminal domain-containing protein" evidence="3">
    <location>
        <begin position="23"/>
        <end position="205"/>
    </location>
</feature>
<dbReference type="GO" id="GO:0030288">
    <property type="term" value="C:outer membrane-bounded periplasmic space"/>
    <property type="evidence" value="ECO:0007669"/>
    <property type="project" value="TreeGrafter"/>
</dbReference>
<protein>
    <recommendedName>
        <fullName evidence="4">Organic solvent tolerance-like N-terminal domain-containing protein</fullName>
    </recommendedName>
</protein>
<organism evidence="5 6">
    <name type="scientific">Chelatococcus daeguensis</name>
    <dbReference type="NCBI Taxonomy" id="444444"/>
    <lineage>
        <taxon>Bacteria</taxon>
        <taxon>Pseudomonadati</taxon>
        <taxon>Pseudomonadota</taxon>
        <taxon>Alphaproteobacteria</taxon>
        <taxon>Hyphomicrobiales</taxon>
        <taxon>Chelatococcaceae</taxon>
        <taxon>Chelatococcus</taxon>
    </lineage>
</organism>
<feature type="domain" description="Organic solvent tolerance-like N-terminal" evidence="4">
    <location>
        <begin position="42"/>
        <end position="174"/>
    </location>
</feature>
<keyword evidence="6" id="KW-1185">Reference proteome</keyword>
<dbReference type="AlphaFoldDB" id="A0AAC9JSC3"/>
<gene>
    <name evidence="5" type="ORF">BOQ54_14345</name>
</gene>
<dbReference type="InterPro" id="IPR005653">
    <property type="entry name" value="OstA-like_N"/>
</dbReference>
<dbReference type="Proteomes" id="UP000182703">
    <property type="component" value="Chromosome"/>
</dbReference>
<feature type="region of interest" description="Disordered" evidence="2">
    <location>
        <begin position="85"/>
        <end position="117"/>
    </location>
</feature>
<dbReference type="EMBL" id="CP018095">
    <property type="protein sequence ID" value="APF38356.1"/>
    <property type="molecule type" value="Genomic_DNA"/>
</dbReference>
<evidence type="ECO:0000256" key="2">
    <source>
        <dbReference type="SAM" id="MobiDB-lite"/>
    </source>
</evidence>
<dbReference type="KEGG" id="cdq:BOQ54_14345"/>
<dbReference type="Pfam" id="PF03968">
    <property type="entry name" value="LptD_N"/>
    <property type="match status" value="1"/>
</dbReference>
<dbReference type="Gene3D" id="2.60.450.10">
    <property type="entry name" value="Lipopolysaccharide (LPS) transport protein A like domain"/>
    <property type="match status" value="1"/>
</dbReference>
<evidence type="ECO:0000256" key="3">
    <source>
        <dbReference type="SAM" id="SignalP"/>
    </source>
</evidence>
<reference evidence="5 6" key="1">
    <citation type="submission" date="2016-11" db="EMBL/GenBank/DDBJ databases">
        <title>Complete genome sequence of the aerobically denitrifying bacterium Chelatococcus daeguensis TAD1.</title>
        <authorList>
            <person name="Yang Y."/>
            <person name="Huang S."/>
            <person name="Lin E."/>
        </authorList>
    </citation>
    <scope>NUCLEOTIDE SEQUENCE [LARGE SCALE GENOMIC DNA]</scope>
    <source>
        <strain evidence="5 6">TAD1</strain>
    </source>
</reference>
<dbReference type="PANTHER" id="PTHR36504">
    <property type="entry name" value="LIPOPOLYSACCHARIDE EXPORT SYSTEM PROTEIN LPTA"/>
    <property type="match status" value="1"/>
</dbReference>
<dbReference type="PANTHER" id="PTHR36504:SF1">
    <property type="entry name" value="LIPOPOLYSACCHARIDE EXPORT SYSTEM PROTEIN LPTA"/>
    <property type="match status" value="1"/>
</dbReference>
<dbReference type="GO" id="GO:0015920">
    <property type="term" value="P:lipopolysaccharide transport"/>
    <property type="evidence" value="ECO:0007669"/>
    <property type="project" value="TreeGrafter"/>
</dbReference>
<evidence type="ECO:0000313" key="6">
    <source>
        <dbReference type="Proteomes" id="UP000182703"/>
    </source>
</evidence>
<proteinExistence type="predicted"/>
<name>A0AAC9JSC3_9HYPH</name>
<evidence type="ECO:0000259" key="4">
    <source>
        <dbReference type="Pfam" id="PF03968"/>
    </source>
</evidence>
<dbReference type="GO" id="GO:0017089">
    <property type="term" value="F:glycolipid transfer activity"/>
    <property type="evidence" value="ECO:0007669"/>
    <property type="project" value="TreeGrafter"/>
</dbReference>
<dbReference type="RefSeq" id="WP_071924146.1">
    <property type="nucleotide sequence ID" value="NZ_CP018095.1"/>
</dbReference>
<evidence type="ECO:0000256" key="1">
    <source>
        <dbReference type="ARBA" id="ARBA00022729"/>
    </source>
</evidence>
<feature type="signal peptide" evidence="3">
    <location>
        <begin position="1"/>
        <end position="22"/>
    </location>
</feature>